<feature type="compositionally biased region" description="Polar residues" evidence="1">
    <location>
        <begin position="1018"/>
        <end position="1036"/>
    </location>
</feature>
<feature type="compositionally biased region" description="Basic and acidic residues" evidence="1">
    <location>
        <begin position="998"/>
        <end position="1009"/>
    </location>
</feature>
<name>A0A7W5VT53_9ACTN</name>
<feature type="compositionally biased region" description="Basic and acidic residues" evidence="1">
    <location>
        <begin position="1039"/>
        <end position="1048"/>
    </location>
</feature>
<proteinExistence type="predicted"/>
<keyword evidence="3" id="KW-1185">Reference proteome</keyword>
<dbReference type="EMBL" id="JACIBV010000003">
    <property type="protein sequence ID" value="MBB3734042.1"/>
    <property type="molecule type" value="Genomic_DNA"/>
</dbReference>
<dbReference type="Proteomes" id="UP000579945">
    <property type="component" value="Unassembled WGS sequence"/>
</dbReference>
<comment type="caution">
    <text evidence="2">The sequence shown here is derived from an EMBL/GenBank/DDBJ whole genome shotgun (WGS) entry which is preliminary data.</text>
</comment>
<evidence type="ECO:0000313" key="2">
    <source>
        <dbReference type="EMBL" id="MBB3734042.1"/>
    </source>
</evidence>
<dbReference type="AlphaFoldDB" id="A0A7W5VT53"/>
<protein>
    <submittedName>
        <fullName evidence="2">Uncharacterized protein</fullName>
    </submittedName>
</protein>
<feature type="region of interest" description="Disordered" evidence="1">
    <location>
        <begin position="989"/>
        <end position="1055"/>
    </location>
</feature>
<sequence>MAEDRQVSPWSDDGSQQRGWADQQAGLYLTPDQSLVDDDARSFNRGTALESDRSYRPAPKATLTWTPRRDLIWEPGSQQDLGRLATDDAIQAIMRVQSLVYDLPDSQGPVAGDPRTLGSRWHAADFATVTLDIDGDRRRLFDAKLRSVLNPASISVVSTSQPLRGELRPLPTETKEQILSDINDLATAKVKDLEERTKNGLQETIDAPGVQGYLFRAHVSDTHDLLYHYNSSAWPAARASNEKPDGTAYSQGRRPEVPVGRPAIHLLGIVDAEMPAAEVRDLVRQRTQSQVPGRVLYRVLGADQSPTGRPAVQVLAISDTPLSEEAVRERVTALAERTAEHQLATGADKPLPYTAPLHNAAGMVRAGAVIKPVIGNSASHRRTNGLAPLPSRRPARPEPRVLADFEQAVATSLPSTREFELRFTPAAMQEFTSLPPGRFKLAVKNELVSLATAGPQPGDKRRQPPADAPPPMPGSVAAAREHDLTGLRPRYLTPGEGQPPTHQIIYAIVRNPLAPRDGGHVQPYAPGEEIVPQYEGYEAAGRTEPVSKDTPPKAGPRLAARDLSDYRPTLLVAGILPWPEPRAEEIIASRLPRRAHVHRAQLTGNRGLTAVLPTRPKDQSETLSKKTTALVQTAEGPLRLPAQLSGERRGGDRVELQVGERFLRLTIDDLEAGLTQGRDLPAAGLRIRPARSSTVQFEFVEQGQARTFLLQRKPIQEFLTALRHHDKEGDQQRAERLHDEVDQQLKDAQQPGQVVAANAEVFVRTSNGSRSHTGQLISHPTEKGDDLKLSIRNGPVLDLGQDLQALQAALDKPVIVPDAGLRMAPSPEGAWILFEMRTDAGRAVDFAIRRPTVESFLIDAQSVRDTLTTAPSRPPRTQRRCSTEPAPDALRTELLVRQSPTASGQDDLTRLHLSWEKSQPTLVNLNLEMHEGTIQAPTAKLAASLQSPVEVDGLRLQPSGDTIIAAWPGQATSYHIPRDTLSRFLDDLSGRRPAVPAPHERRPVQDRARVGKQRAATLRSSTSKDAPLPKQTSSSAEPAVRRTGEPTRVRTPVRS</sequence>
<feature type="region of interest" description="Disordered" evidence="1">
    <location>
        <begin position="378"/>
        <end position="397"/>
    </location>
</feature>
<evidence type="ECO:0000313" key="3">
    <source>
        <dbReference type="Proteomes" id="UP000579945"/>
    </source>
</evidence>
<dbReference type="RefSeq" id="WP_183663023.1">
    <property type="nucleotide sequence ID" value="NZ_JACIBV010000003.1"/>
</dbReference>
<feature type="region of interest" description="Disordered" evidence="1">
    <location>
        <begin position="237"/>
        <end position="256"/>
    </location>
</feature>
<feature type="region of interest" description="Disordered" evidence="1">
    <location>
        <begin position="1"/>
        <end position="24"/>
    </location>
</feature>
<gene>
    <name evidence="2" type="ORF">FHR33_009995</name>
</gene>
<evidence type="ECO:0000256" key="1">
    <source>
        <dbReference type="SAM" id="MobiDB-lite"/>
    </source>
</evidence>
<reference evidence="2 3" key="1">
    <citation type="submission" date="2020-08" db="EMBL/GenBank/DDBJ databases">
        <title>Sequencing the genomes of 1000 actinobacteria strains.</title>
        <authorList>
            <person name="Klenk H.-P."/>
        </authorList>
    </citation>
    <scope>NUCLEOTIDE SEQUENCE [LARGE SCALE GENOMIC DNA]</scope>
    <source>
        <strain evidence="2 3">DSM 44320</strain>
    </source>
</reference>
<feature type="region of interest" description="Disordered" evidence="1">
    <location>
        <begin position="451"/>
        <end position="477"/>
    </location>
</feature>
<dbReference type="GeneID" id="95395930"/>
<accession>A0A7W5VT53</accession>
<organism evidence="2 3">
    <name type="scientific">Nonomuraea dietziae</name>
    <dbReference type="NCBI Taxonomy" id="65515"/>
    <lineage>
        <taxon>Bacteria</taxon>
        <taxon>Bacillati</taxon>
        <taxon>Actinomycetota</taxon>
        <taxon>Actinomycetes</taxon>
        <taxon>Streptosporangiales</taxon>
        <taxon>Streptosporangiaceae</taxon>
        <taxon>Nonomuraea</taxon>
    </lineage>
</organism>